<dbReference type="RefSeq" id="WP_377773005.1">
    <property type="nucleotide sequence ID" value="NZ_JBHUOQ010000001.1"/>
</dbReference>
<feature type="domain" description="Thioredoxin" evidence="3">
    <location>
        <begin position="52"/>
        <end position="193"/>
    </location>
</feature>
<dbReference type="EMBL" id="JBHUOQ010000001">
    <property type="protein sequence ID" value="MFD2830253.1"/>
    <property type="molecule type" value="Genomic_DNA"/>
</dbReference>
<comment type="caution">
    <text evidence="4">The sequence shown here is derived from an EMBL/GenBank/DDBJ whole genome shotgun (WGS) entry which is preliminary data.</text>
</comment>
<keyword evidence="2" id="KW-0472">Membrane</keyword>
<dbReference type="InterPro" id="IPR013766">
    <property type="entry name" value="Thioredoxin_domain"/>
</dbReference>
<evidence type="ECO:0000313" key="4">
    <source>
        <dbReference type="EMBL" id="MFD2830253.1"/>
    </source>
</evidence>
<dbReference type="PROSITE" id="PS00194">
    <property type="entry name" value="THIOREDOXIN_1"/>
    <property type="match status" value="1"/>
</dbReference>
<dbReference type="InterPro" id="IPR017937">
    <property type="entry name" value="Thioredoxin_CS"/>
</dbReference>
<proteinExistence type="predicted"/>
<evidence type="ECO:0000313" key="5">
    <source>
        <dbReference type="Proteomes" id="UP001597519"/>
    </source>
</evidence>
<dbReference type="InterPro" id="IPR050553">
    <property type="entry name" value="Thioredoxin_ResA/DsbE_sf"/>
</dbReference>
<evidence type="ECO:0000256" key="2">
    <source>
        <dbReference type="SAM" id="Phobius"/>
    </source>
</evidence>
<keyword evidence="2" id="KW-0812">Transmembrane</keyword>
<evidence type="ECO:0000259" key="3">
    <source>
        <dbReference type="PROSITE" id="PS51352"/>
    </source>
</evidence>
<reference evidence="5" key="1">
    <citation type="journal article" date="2019" name="Int. J. Syst. Evol. Microbiol.">
        <title>The Global Catalogue of Microorganisms (GCM) 10K type strain sequencing project: providing services to taxonomists for standard genome sequencing and annotation.</title>
        <authorList>
            <consortium name="The Broad Institute Genomics Platform"/>
            <consortium name="The Broad Institute Genome Sequencing Center for Infectious Disease"/>
            <person name="Wu L."/>
            <person name="Ma J."/>
        </authorList>
    </citation>
    <scope>NUCLEOTIDE SEQUENCE [LARGE SCALE GENOMIC DNA]</scope>
    <source>
        <strain evidence="5">KCTC 33575</strain>
    </source>
</reference>
<keyword evidence="5" id="KW-1185">Reference proteome</keyword>
<protein>
    <submittedName>
        <fullName evidence="4">TlpA family protein disulfide reductase</fullName>
    </submittedName>
</protein>
<gene>
    <name evidence="4" type="ORF">ACFSX4_07190</name>
</gene>
<dbReference type="CDD" id="cd02966">
    <property type="entry name" value="TlpA_like_family"/>
    <property type="match status" value="1"/>
</dbReference>
<accession>A0ABW5WVF9</accession>
<dbReference type="InterPro" id="IPR036249">
    <property type="entry name" value="Thioredoxin-like_sf"/>
</dbReference>
<dbReference type="Proteomes" id="UP001597519">
    <property type="component" value="Unassembled WGS sequence"/>
</dbReference>
<keyword evidence="1" id="KW-1015">Disulfide bond</keyword>
<dbReference type="Gene3D" id="3.40.30.10">
    <property type="entry name" value="Glutaredoxin"/>
    <property type="match status" value="1"/>
</dbReference>
<name>A0ABW5WVF9_9STAP</name>
<evidence type="ECO:0000256" key="1">
    <source>
        <dbReference type="ARBA" id="ARBA00023157"/>
    </source>
</evidence>
<dbReference type="PROSITE" id="PS51352">
    <property type="entry name" value="THIOREDOXIN_2"/>
    <property type="match status" value="1"/>
</dbReference>
<dbReference type="InterPro" id="IPR000866">
    <property type="entry name" value="AhpC/TSA"/>
</dbReference>
<dbReference type="Pfam" id="PF00578">
    <property type="entry name" value="AhpC-TSA"/>
    <property type="match status" value="1"/>
</dbReference>
<keyword evidence="2" id="KW-1133">Transmembrane helix</keyword>
<dbReference type="PANTHER" id="PTHR42852:SF13">
    <property type="entry name" value="PROTEIN DIPZ"/>
    <property type="match status" value="1"/>
</dbReference>
<organism evidence="4 5">
    <name type="scientific">Corticicoccus populi</name>
    <dbReference type="NCBI Taxonomy" id="1812821"/>
    <lineage>
        <taxon>Bacteria</taxon>
        <taxon>Bacillati</taxon>
        <taxon>Bacillota</taxon>
        <taxon>Bacilli</taxon>
        <taxon>Bacillales</taxon>
        <taxon>Staphylococcaceae</taxon>
        <taxon>Corticicoccus</taxon>
    </lineage>
</organism>
<feature type="transmembrane region" description="Helical" evidence="2">
    <location>
        <begin position="7"/>
        <end position="27"/>
    </location>
</feature>
<dbReference type="PANTHER" id="PTHR42852">
    <property type="entry name" value="THIOL:DISULFIDE INTERCHANGE PROTEIN DSBE"/>
    <property type="match status" value="1"/>
</dbReference>
<sequence length="195" mass="22487">MKTRKTIIIFAVVSFILLVAVSVYAVMNYSEDEFRAQSIETVKQSEGRDNHHAVGENLLEQDFDRVINNNGSFSDIVENNEVTVVNFFASWCEPCKRETPDLNQYYNDQSESPVEVVGINLRDSAENRDRFLETYEVEYPIFEFSDESEAIDQYHINLMPTTFFLNSEGDVVRAYIGEITPEQLTSYIEYVKEAS</sequence>
<dbReference type="SUPFAM" id="SSF52833">
    <property type="entry name" value="Thioredoxin-like"/>
    <property type="match status" value="1"/>
</dbReference>